<dbReference type="Pfam" id="PF07314">
    <property type="entry name" value="Lit"/>
    <property type="match status" value="1"/>
</dbReference>
<comment type="caution">
    <text evidence="3">The sequence shown here is derived from an EMBL/GenBank/DDBJ whole genome shotgun (WGS) entry which is preliminary data.</text>
</comment>
<proteinExistence type="predicted"/>
<keyword evidence="4" id="KW-1185">Reference proteome</keyword>
<feature type="transmembrane region" description="Helical" evidence="2">
    <location>
        <begin position="307"/>
        <end position="329"/>
    </location>
</feature>
<dbReference type="InterPro" id="IPR010178">
    <property type="entry name" value="Lit"/>
</dbReference>
<evidence type="ECO:0000256" key="1">
    <source>
        <dbReference type="SAM" id="MobiDB-lite"/>
    </source>
</evidence>
<feature type="transmembrane region" description="Helical" evidence="2">
    <location>
        <begin position="434"/>
        <end position="454"/>
    </location>
</feature>
<reference evidence="4" key="1">
    <citation type="submission" date="2023-07" db="EMBL/GenBank/DDBJ databases">
        <title>Description of three actinobacteria isolated from air of manufacturing shop in a pharmaceutical factory.</title>
        <authorList>
            <person name="Zhang D.-F."/>
        </authorList>
    </citation>
    <scope>NUCLEOTIDE SEQUENCE [LARGE SCALE GENOMIC DNA]</scope>
    <source>
        <strain evidence="4">CCTCC AB 207010</strain>
    </source>
</reference>
<feature type="region of interest" description="Disordered" evidence="1">
    <location>
        <begin position="204"/>
        <end position="282"/>
    </location>
</feature>
<feature type="compositionally biased region" description="Basic and acidic residues" evidence="1">
    <location>
        <begin position="233"/>
        <end position="257"/>
    </location>
</feature>
<keyword evidence="2" id="KW-1133">Transmembrane helix</keyword>
<gene>
    <name evidence="3" type="ORF">RH857_01310</name>
</gene>
<accession>A0ABU1FQ57</accession>
<evidence type="ECO:0000256" key="2">
    <source>
        <dbReference type="SAM" id="Phobius"/>
    </source>
</evidence>
<feature type="compositionally biased region" description="Low complexity" evidence="1">
    <location>
        <begin position="51"/>
        <end position="101"/>
    </location>
</feature>
<feature type="transmembrane region" description="Helical" evidence="2">
    <location>
        <begin position="489"/>
        <end position="513"/>
    </location>
</feature>
<feature type="transmembrane region" description="Helical" evidence="2">
    <location>
        <begin position="400"/>
        <end position="422"/>
    </location>
</feature>
<name>A0ABU1FQ57_9MICC</name>
<keyword evidence="2" id="KW-0812">Transmembrane</keyword>
<feature type="region of interest" description="Disordered" evidence="1">
    <location>
        <begin position="1"/>
        <end position="171"/>
    </location>
</feature>
<evidence type="ECO:0000313" key="4">
    <source>
        <dbReference type="Proteomes" id="UP001260872"/>
    </source>
</evidence>
<dbReference type="RefSeq" id="WP_310536171.1">
    <property type="nucleotide sequence ID" value="NZ_BAAAOC010000015.1"/>
</dbReference>
<dbReference type="EMBL" id="JAVKGT010000002">
    <property type="protein sequence ID" value="MDR5710780.1"/>
    <property type="molecule type" value="Genomic_DNA"/>
</dbReference>
<dbReference type="Proteomes" id="UP001260872">
    <property type="component" value="Unassembled WGS sequence"/>
</dbReference>
<feature type="compositionally biased region" description="Polar residues" evidence="1">
    <location>
        <begin position="102"/>
        <end position="124"/>
    </location>
</feature>
<sequence>MSQNPDQPRRESTDEEKDFESGLDYGAFASDEPDFPEDHDLTPGGQKAASDDAGTAATDAASVSQSEGTGAASSGTGSPSTTDAAQPGSPSPEASQPAESQTAASGSGSGETVTSQSDGETSAPSADEGTGPAVMGTPAASGSQPPGPRGAADEQETTVVPAAGEQRTRSLSEELAAQERFSGVSPAAGTAATTAVGTAAVTGAGTTSSDAASGTSAQAAAQPVHGQPTQTLSKKEQKKAEKKAAKERKRAEKEAKKSGGAASSEQGPATYGNYPAAPAGYPRENEEITDADIDEEVAKSKRGISRFLQVLVAIFFPVLLIVAAVRLVGTPAFLMGVYRRPGFPEDDFGFSLADRILYGSYGMDYLFNGANSRYLAELAPGGEALFTTDEVSHMTDVKLVMWYVMLGGLVLLLLTLILMWMIKAWRPGGVARALFAGAWVTIGMAAAVAVLAILDWNQFFNQFHEIFFPQGNWQFASDSTLIRLYPAQFWVDAGITIGVLVLLAAIITLIATWPTKRRRARRQARLEEVQDRRREKLIRELNKDAEVQASH</sequence>
<organism evidence="3 4">
    <name type="scientific">Nesterenkonia flava</name>
    <dbReference type="NCBI Taxonomy" id="469799"/>
    <lineage>
        <taxon>Bacteria</taxon>
        <taxon>Bacillati</taxon>
        <taxon>Actinomycetota</taxon>
        <taxon>Actinomycetes</taxon>
        <taxon>Micrococcales</taxon>
        <taxon>Micrococcaceae</taxon>
        <taxon>Nesterenkonia</taxon>
    </lineage>
</organism>
<evidence type="ECO:0000313" key="3">
    <source>
        <dbReference type="EMBL" id="MDR5710780.1"/>
    </source>
</evidence>
<protein>
    <submittedName>
        <fullName evidence="3">DUF1461 domain-containing protein</fullName>
    </submittedName>
</protein>
<keyword evidence="2" id="KW-0472">Membrane</keyword>
<feature type="compositionally biased region" description="Low complexity" evidence="1">
    <location>
        <begin position="204"/>
        <end position="221"/>
    </location>
</feature>